<evidence type="ECO:0000313" key="2">
    <source>
        <dbReference type="Proteomes" id="UP000828390"/>
    </source>
</evidence>
<dbReference type="EMBL" id="JAIWYP010000016">
    <property type="protein sequence ID" value="KAH3695494.1"/>
    <property type="molecule type" value="Genomic_DNA"/>
</dbReference>
<comment type="caution">
    <text evidence="1">The sequence shown here is derived from an EMBL/GenBank/DDBJ whole genome shotgun (WGS) entry which is preliminary data.</text>
</comment>
<proteinExistence type="predicted"/>
<reference evidence="1" key="1">
    <citation type="journal article" date="2019" name="bioRxiv">
        <title>The Genome of the Zebra Mussel, Dreissena polymorpha: A Resource for Invasive Species Research.</title>
        <authorList>
            <person name="McCartney M.A."/>
            <person name="Auch B."/>
            <person name="Kono T."/>
            <person name="Mallez S."/>
            <person name="Zhang Y."/>
            <person name="Obille A."/>
            <person name="Becker A."/>
            <person name="Abrahante J.E."/>
            <person name="Garbe J."/>
            <person name="Badalamenti J.P."/>
            <person name="Herman A."/>
            <person name="Mangelson H."/>
            <person name="Liachko I."/>
            <person name="Sullivan S."/>
            <person name="Sone E.D."/>
            <person name="Koren S."/>
            <person name="Silverstein K.A.T."/>
            <person name="Beckman K.B."/>
            <person name="Gohl D.M."/>
        </authorList>
    </citation>
    <scope>NUCLEOTIDE SEQUENCE</scope>
    <source>
        <strain evidence="1">Duluth1</strain>
        <tissue evidence="1">Whole animal</tissue>
    </source>
</reference>
<dbReference type="AlphaFoldDB" id="A0A9D3YBW3"/>
<dbReference type="Proteomes" id="UP000828390">
    <property type="component" value="Unassembled WGS sequence"/>
</dbReference>
<name>A0A9D3YBW3_DREPO</name>
<reference evidence="1" key="2">
    <citation type="submission" date="2020-11" db="EMBL/GenBank/DDBJ databases">
        <authorList>
            <person name="McCartney M.A."/>
            <person name="Auch B."/>
            <person name="Kono T."/>
            <person name="Mallez S."/>
            <person name="Becker A."/>
            <person name="Gohl D.M."/>
            <person name="Silverstein K.A.T."/>
            <person name="Koren S."/>
            <person name="Bechman K.B."/>
            <person name="Herman A."/>
            <person name="Abrahante J.E."/>
            <person name="Garbe J."/>
        </authorList>
    </citation>
    <scope>NUCLEOTIDE SEQUENCE</scope>
    <source>
        <strain evidence="1">Duluth1</strain>
        <tissue evidence="1">Whole animal</tissue>
    </source>
</reference>
<protein>
    <submittedName>
        <fullName evidence="1">Uncharacterized protein</fullName>
    </submittedName>
</protein>
<accession>A0A9D3YBW3</accession>
<organism evidence="1 2">
    <name type="scientific">Dreissena polymorpha</name>
    <name type="common">Zebra mussel</name>
    <name type="synonym">Mytilus polymorpha</name>
    <dbReference type="NCBI Taxonomy" id="45954"/>
    <lineage>
        <taxon>Eukaryota</taxon>
        <taxon>Metazoa</taxon>
        <taxon>Spiralia</taxon>
        <taxon>Lophotrochozoa</taxon>
        <taxon>Mollusca</taxon>
        <taxon>Bivalvia</taxon>
        <taxon>Autobranchia</taxon>
        <taxon>Heteroconchia</taxon>
        <taxon>Euheterodonta</taxon>
        <taxon>Imparidentia</taxon>
        <taxon>Neoheterodontei</taxon>
        <taxon>Myida</taxon>
        <taxon>Dreissenoidea</taxon>
        <taxon>Dreissenidae</taxon>
        <taxon>Dreissena</taxon>
    </lineage>
</organism>
<evidence type="ECO:0000313" key="1">
    <source>
        <dbReference type="EMBL" id="KAH3695494.1"/>
    </source>
</evidence>
<sequence>MPRTKGVLLGSYSDVLRGRKRCLTQTFHASTYDAVAGTVRLTCVDFISEPDYFRQSQESC</sequence>
<gene>
    <name evidence="1" type="ORF">DPMN_082954</name>
</gene>
<keyword evidence="2" id="KW-1185">Reference proteome</keyword>